<gene>
    <name evidence="2" type="ORF">ILUMI_24623</name>
</gene>
<proteinExistence type="predicted"/>
<reference evidence="2" key="1">
    <citation type="submission" date="2019-08" db="EMBL/GenBank/DDBJ databases">
        <title>The genome of the North American firefly Photinus pyralis.</title>
        <authorList>
            <consortium name="Photinus pyralis genome working group"/>
            <person name="Fallon T.R."/>
            <person name="Sander Lower S.E."/>
            <person name="Weng J.-K."/>
        </authorList>
    </citation>
    <scope>NUCLEOTIDE SEQUENCE</scope>
    <source>
        <strain evidence="2">TRF0915ILg1</strain>
        <tissue evidence="2">Whole body</tissue>
    </source>
</reference>
<organism evidence="2 3">
    <name type="scientific">Ignelater luminosus</name>
    <name type="common">Cucubano</name>
    <name type="synonym">Pyrophorus luminosus</name>
    <dbReference type="NCBI Taxonomy" id="2038154"/>
    <lineage>
        <taxon>Eukaryota</taxon>
        <taxon>Metazoa</taxon>
        <taxon>Ecdysozoa</taxon>
        <taxon>Arthropoda</taxon>
        <taxon>Hexapoda</taxon>
        <taxon>Insecta</taxon>
        <taxon>Pterygota</taxon>
        <taxon>Neoptera</taxon>
        <taxon>Endopterygota</taxon>
        <taxon>Coleoptera</taxon>
        <taxon>Polyphaga</taxon>
        <taxon>Elateriformia</taxon>
        <taxon>Elateroidea</taxon>
        <taxon>Elateridae</taxon>
        <taxon>Agrypninae</taxon>
        <taxon>Pyrophorini</taxon>
        <taxon>Ignelater</taxon>
    </lineage>
</organism>
<sequence>MSLENSFLPVRSCSEFHERYDDRVSVFDSNKQNNDTESVISLNENQFSLPLQQNLERTSTPVQIYSEPISFTQNQINSDENSRISVNQLKSVSANSNTVKWGIEKTQNIVSTPSSPSALKINEQSSQSQLNVPSKTQLNSTKSKGIKWGIEESQKINLIPSKSNKLSGSFHNITAGMSTSNNEKSVSNILQLPYENHKQINNAISTNSRISCNDSSIPSVNNEHQFSLPLQQNLERTSTPLQKYSEPIPLMQNQTKRNLNNQINLNENSRISEDQLKSTSANSNTVKWGIEETQNIVSTPSSSSVLKTNEIPKARMFTKLKTSELSDSNLQKRESVQHADSDSTKYGRSNKQHLNSTNTIQWSKARSQTMNLTSSQSNELSDSFRNITLSTSTSKNRKLQLINKQADCIDSKQTKHAISTNSMINYHDSSIRSVNNEHQFSLPLQQDSKKTSTPLKINSKILSEPISYIQKQTPVRNSNKHANSEVLRSKTTSANSDSIKWKIGKTQQKILVNSTSPFISETNQQTHLDSVFWRHRIYQKNFSIRSAPEIINQHQSKIPSKNAIGIDKGASKQKNVITSLLENNKKAKSSDSTNLKKSSWDTKKKTDKNANDTYNSNNTHYHSVADITEIINDLQNYSEYFTDEPWVTLDEETNLKLKQINNGNKNTVQADISISQSNIIEEELICNAISQTIANGNCIYSQENHNTFKSPPQKNNKNKSCEENVITTLSEGKKNKNKSFEKFSSIQSPKIKENYNVNTSKGLQHSNNQQSLYFLQNEHQIHHMEQIENQNEERVENQSISMKEIHSENTSQAKFKDEVSHLLEDEVEFFEEIDLDMQISGAFQEESQQKKPNKRINQLDNSKEQSKCSTLMPRTSENQNNKKNHNKKDQLNSQNEIESDENVHCQSMASLEPLGDIHLELFSDESIAEENNVVKLKDDTVQDNQKEENKHLHINKNKQNQFEEITFQSKNKKMTGSQSKNKSDIVDINPKVQTKSKISDESYSELFGDASIIETSQNQIEMQSLNIINCTKQKHSIKDSPKKDKNINIVSNNDTNHQENTLSNYDYIISPPKSKRRKLSYGSRPKVTTAVYEESKSNSDIGVQSSLFQVSPRSSDFEIPEEESENSSALKKKRKWIPPFKSNSSTTTSTSSNPQRIQKKKKRMIPKFKPPRKLTKKEIELEFYKQDKKMLESDDSGQYIQQLLNRPSVKQIQAAKHIMAIHKTSSGIVVVPTEECKPKTRKKFITPLKCQPSNFDVTLLSDKNSDKYGEFINSKKKKDIVNVRHDMAHEYITSEVVTKNSNNSEVAISNKSSEESYFEKFGNAIQHFKSELLNKNEVPSTSSINNKELLEQSKGYYTQNKERIDNMVNKYLHPEMTSTDSFASINQDNSQQSSSLIFSQATMVNKN</sequence>
<protein>
    <submittedName>
        <fullName evidence="2">Uncharacterized protein</fullName>
    </submittedName>
</protein>
<feature type="compositionally biased region" description="Basic and acidic residues" evidence="1">
    <location>
        <begin position="330"/>
        <end position="345"/>
    </location>
</feature>
<dbReference type="OrthoDB" id="6784858at2759"/>
<keyword evidence="3" id="KW-1185">Reference proteome</keyword>
<accession>A0A8K0FYK4</accession>
<feature type="region of interest" description="Disordered" evidence="1">
    <location>
        <begin position="843"/>
        <end position="901"/>
    </location>
</feature>
<feature type="region of interest" description="Disordered" evidence="1">
    <location>
        <begin position="322"/>
        <end position="358"/>
    </location>
</feature>
<feature type="compositionally biased region" description="Low complexity" evidence="1">
    <location>
        <begin position="1142"/>
        <end position="1156"/>
    </location>
</feature>
<evidence type="ECO:0000313" key="2">
    <source>
        <dbReference type="EMBL" id="KAF2881547.1"/>
    </source>
</evidence>
<feature type="region of interest" description="Disordered" evidence="1">
    <location>
        <begin position="1112"/>
        <end position="1165"/>
    </location>
</feature>
<feature type="compositionally biased region" description="Polar residues" evidence="1">
    <location>
        <begin position="346"/>
        <end position="358"/>
    </location>
</feature>
<dbReference type="EMBL" id="VTPC01090726">
    <property type="protein sequence ID" value="KAF2881547.1"/>
    <property type="molecule type" value="Genomic_DNA"/>
</dbReference>
<feature type="compositionally biased region" description="Basic and acidic residues" evidence="1">
    <location>
        <begin position="598"/>
        <end position="610"/>
    </location>
</feature>
<dbReference type="Proteomes" id="UP000801492">
    <property type="component" value="Unassembled WGS sequence"/>
</dbReference>
<name>A0A8K0FYK4_IGNLU</name>
<feature type="compositionally biased region" description="Polar residues" evidence="1">
    <location>
        <begin position="867"/>
        <end position="877"/>
    </location>
</feature>
<evidence type="ECO:0000313" key="3">
    <source>
        <dbReference type="Proteomes" id="UP000801492"/>
    </source>
</evidence>
<comment type="caution">
    <text evidence="2">The sequence shown here is derived from an EMBL/GenBank/DDBJ whole genome shotgun (WGS) entry which is preliminary data.</text>
</comment>
<evidence type="ECO:0000256" key="1">
    <source>
        <dbReference type="SAM" id="MobiDB-lite"/>
    </source>
</evidence>
<feature type="region of interest" description="Disordered" evidence="1">
    <location>
        <begin position="587"/>
        <end position="619"/>
    </location>
</feature>